<proteinExistence type="predicted"/>
<feature type="region of interest" description="Disordered" evidence="1">
    <location>
        <begin position="1"/>
        <end position="28"/>
    </location>
</feature>
<name>A0A5B7HD12_PORTR</name>
<gene>
    <name evidence="2" type="ORF">E2C01_064442</name>
</gene>
<sequence length="96" mass="9884">MGTGGGTCGVVDRRGGSGARRGQAGSRLAHSVSLAQRLVQYSHVGRKSQRGTGRCSAGVSAMLTLTAAKKVGSQASELHSSCHFNGAASLYFTRPY</sequence>
<accession>A0A5B7HD12</accession>
<protein>
    <submittedName>
        <fullName evidence="2">Uncharacterized protein</fullName>
    </submittedName>
</protein>
<evidence type="ECO:0000313" key="3">
    <source>
        <dbReference type="Proteomes" id="UP000324222"/>
    </source>
</evidence>
<dbReference type="Proteomes" id="UP000324222">
    <property type="component" value="Unassembled WGS sequence"/>
</dbReference>
<reference evidence="2 3" key="1">
    <citation type="submission" date="2019-05" db="EMBL/GenBank/DDBJ databases">
        <title>Another draft genome of Portunus trituberculatus and its Hox gene families provides insights of decapod evolution.</title>
        <authorList>
            <person name="Jeong J.-H."/>
            <person name="Song I."/>
            <person name="Kim S."/>
            <person name="Choi T."/>
            <person name="Kim D."/>
            <person name="Ryu S."/>
            <person name="Kim W."/>
        </authorList>
    </citation>
    <scope>NUCLEOTIDE SEQUENCE [LARGE SCALE GENOMIC DNA]</scope>
    <source>
        <tissue evidence="2">Muscle</tissue>
    </source>
</reference>
<dbReference type="EMBL" id="VSRR010030739">
    <property type="protein sequence ID" value="MPC70200.1"/>
    <property type="molecule type" value="Genomic_DNA"/>
</dbReference>
<keyword evidence="3" id="KW-1185">Reference proteome</keyword>
<dbReference type="AlphaFoldDB" id="A0A5B7HD12"/>
<comment type="caution">
    <text evidence="2">The sequence shown here is derived from an EMBL/GenBank/DDBJ whole genome shotgun (WGS) entry which is preliminary data.</text>
</comment>
<evidence type="ECO:0000313" key="2">
    <source>
        <dbReference type="EMBL" id="MPC70200.1"/>
    </source>
</evidence>
<organism evidence="2 3">
    <name type="scientific">Portunus trituberculatus</name>
    <name type="common">Swimming crab</name>
    <name type="synonym">Neptunus trituberculatus</name>
    <dbReference type="NCBI Taxonomy" id="210409"/>
    <lineage>
        <taxon>Eukaryota</taxon>
        <taxon>Metazoa</taxon>
        <taxon>Ecdysozoa</taxon>
        <taxon>Arthropoda</taxon>
        <taxon>Crustacea</taxon>
        <taxon>Multicrustacea</taxon>
        <taxon>Malacostraca</taxon>
        <taxon>Eumalacostraca</taxon>
        <taxon>Eucarida</taxon>
        <taxon>Decapoda</taxon>
        <taxon>Pleocyemata</taxon>
        <taxon>Brachyura</taxon>
        <taxon>Eubrachyura</taxon>
        <taxon>Portunoidea</taxon>
        <taxon>Portunidae</taxon>
        <taxon>Portuninae</taxon>
        <taxon>Portunus</taxon>
    </lineage>
</organism>
<evidence type="ECO:0000256" key="1">
    <source>
        <dbReference type="SAM" id="MobiDB-lite"/>
    </source>
</evidence>